<dbReference type="GeneID" id="92932217"/>
<dbReference type="InterPro" id="IPR036147">
    <property type="entry name" value="Anti-sigma_E_RseA_N_sf"/>
</dbReference>
<evidence type="ECO:0000313" key="2">
    <source>
        <dbReference type="Proteomes" id="UP000175616"/>
    </source>
</evidence>
<comment type="caution">
    <text evidence="1">The sequence shown here is derived from an EMBL/GenBank/DDBJ whole genome shotgun (WGS) entry which is preliminary data.</text>
</comment>
<name>A0A1E7YQH4_9PROT</name>
<dbReference type="RefSeq" id="WP_014003365.1">
    <property type="nucleotide sequence ID" value="NZ_CP026328.2"/>
</dbReference>
<organism evidence="1 2">
    <name type="scientific">Acidithiobacillus caldus</name>
    <dbReference type="NCBI Taxonomy" id="33059"/>
    <lineage>
        <taxon>Bacteria</taxon>
        <taxon>Pseudomonadati</taxon>
        <taxon>Pseudomonadota</taxon>
        <taxon>Acidithiobacillia</taxon>
        <taxon>Acidithiobacillales</taxon>
        <taxon>Acidithiobacillaceae</taxon>
        <taxon>Acidithiobacillus</taxon>
    </lineage>
</organism>
<sequence length="224" mass="24162">MNDESQKALMAFMAGELQGLEAERMAQRLEREAALAEAWERQHRVSFLLQQGRSGQRPAPADFAARVRAAIALETEEGVLRESRCRPANGPWFKASAVAAVVVLSVSLLSFLPGRGHVPTSQMASSSLGANATQAAAVDNGGRAVFALRPVRFVTTVEPESRADLLIQRDIRRIWVPNGRAFPNPALSYAGYDPASFGGRLLPTRYERGAGIASPDLWAPAGQP</sequence>
<dbReference type="OMA" id="CRPANGP"/>
<dbReference type="Gene3D" id="1.10.10.880">
    <property type="entry name" value="Anti sigma-E protein RseA, N-terminal domain"/>
    <property type="match status" value="1"/>
</dbReference>
<dbReference type="PATRIC" id="fig|33059.14.peg.1120"/>
<protein>
    <recommendedName>
        <fullName evidence="3">Anti sigma-E protein RseA N-terminal domain-containing protein</fullName>
    </recommendedName>
</protein>
<dbReference type="CDD" id="cd16328">
    <property type="entry name" value="RseA_N"/>
    <property type="match status" value="1"/>
</dbReference>
<dbReference type="AlphaFoldDB" id="A0A1E7YQH4"/>
<proteinExistence type="predicted"/>
<dbReference type="Proteomes" id="UP000175616">
    <property type="component" value="Unassembled WGS sequence"/>
</dbReference>
<dbReference type="InterPro" id="IPR005572">
    <property type="entry name" value="Anti-sigma_E_RseA_N"/>
</dbReference>
<gene>
    <name evidence="1" type="ORF">BAE27_02840</name>
</gene>
<evidence type="ECO:0000313" key="1">
    <source>
        <dbReference type="EMBL" id="OFC38125.1"/>
    </source>
</evidence>
<accession>A0A1E7YQH4</accession>
<reference evidence="1 2" key="1">
    <citation type="submission" date="2016-06" db="EMBL/GenBank/DDBJ databases">
        <title>Gene turnover analysis identifies the evolutionary adaptation of the extremophile Acidithiobacillus caldus.</title>
        <authorList>
            <person name="Zhang X."/>
        </authorList>
    </citation>
    <scope>NUCLEOTIDE SEQUENCE [LARGE SCALE GENOMIC DNA]</scope>
    <source>
        <strain evidence="1 2">DX</strain>
    </source>
</reference>
<dbReference type="EMBL" id="LZYE01000057">
    <property type="protein sequence ID" value="OFC38125.1"/>
    <property type="molecule type" value="Genomic_DNA"/>
</dbReference>
<dbReference type="GO" id="GO:0016989">
    <property type="term" value="F:sigma factor antagonist activity"/>
    <property type="evidence" value="ECO:0007669"/>
    <property type="project" value="InterPro"/>
</dbReference>
<evidence type="ECO:0008006" key="3">
    <source>
        <dbReference type="Google" id="ProtNLM"/>
    </source>
</evidence>